<feature type="compositionally biased region" description="Polar residues" evidence="1">
    <location>
        <begin position="25"/>
        <end position="56"/>
    </location>
</feature>
<accession>A0ABQ8ERM7</accession>
<comment type="caution">
    <text evidence="3">The sequence shown here is derived from an EMBL/GenBank/DDBJ whole genome shotgun (WGS) entry which is preliminary data.</text>
</comment>
<feature type="signal peptide" evidence="2">
    <location>
        <begin position="1"/>
        <end position="18"/>
    </location>
</feature>
<sequence>MKLIAFVAISFLAITVSAYPGLGTPPQSTTAQSAEQHQSTSTDEMQQSQSTDTRIPQQPYEDEVLAELEELEEALKKIETPIFDLNDSIIAMAKEMPGLELEISILRDELFETRMTKSKAQELNTAYTDKHRHWSKLCSSINAKQMELKKVLGQYDDMKARLEELKKPQE</sequence>
<name>A0ABQ8ERM7_9FUNG</name>
<dbReference type="EMBL" id="JAFCIX010000580">
    <property type="protein sequence ID" value="KAH6585488.1"/>
    <property type="molecule type" value="Genomic_DNA"/>
</dbReference>
<evidence type="ECO:0000313" key="3">
    <source>
        <dbReference type="EMBL" id="KAH6585488.1"/>
    </source>
</evidence>
<proteinExistence type="predicted"/>
<dbReference type="Proteomes" id="UP001648503">
    <property type="component" value="Unassembled WGS sequence"/>
</dbReference>
<feature type="chain" id="PRO_5047323939" evidence="2">
    <location>
        <begin position="19"/>
        <end position="170"/>
    </location>
</feature>
<evidence type="ECO:0000256" key="2">
    <source>
        <dbReference type="SAM" id="SignalP"/>
    </source>
</evidence>
<feature type="region of interest" description="Disordered" evidence="1">
    <location>
        <begin position="25"/>
        <end position="58"/>
    </location>
</feature>
<evidence type="ECO:0000313" key="4">
    <source>
        <dbReference type="Proteomes" id="UP001648503"/>
    </source>
</evidence>
<organism evidence="3 4">
    <name type="scientific">Batrachochytrium salamandrivorans</name>
    <dbReference type="NCBI Taxonomy" id="1357716"/>
    <lineage>
        <taxon>Eukaryota</taxon>
        <taxon>Fungi</taxon>
        <taxon>Fungi incertae sedis</taxon>
        <taxon>Chytridiomycota</taxon>
        <taxon>Chytridiomycota incertae sedis</taxon>
        <taxon>Chytridiomycetes</taxon>
        <taxon>Rhizophydiales</taxon>
        <taxon>Rhizophydiales incertae sedis</taxon>
        <taxon>Batrachochytrium</taxon>
    </lineage>
</organism>
<evidence type="ECO:0000256" key="1">
    <source>
        <dbReference type="SAM" id="MobiDB-lite"/>
    </source>
</evidence>
<gene>
    <name evidence="3" type="ORF">BASA50_001097</name>
</gene>
<reference evidence="3 4" key="1">
    <citation type="submission" date="2021-02" db="EMBL/GenBank/DDBJ databases">
        <title>Variation within the Batrachochytrium salamandrivorans European outbreak.</title>
        <authorList>
            <person name="Kelly M."/>
            <person name="Pasmans F."/>
            <person name="Shea T.P."/>
            <person name="Munoz J.F."/>
            <person name="Carranza S."/>
            <person name="Cuomo C.A."/>
            <person name="Martel A."/>
        </authorList>
    </citation>
    <scope>NUCLEOTIDE SEQUENCE [LARGE SCALE GENOMIC DNA]</scope>
    <source>
        <strain evidence="3 4">AMFP18/2</strain>
    </source>
</reference>
<protein>
    <submittedName>
        <fullName evidence="3">Uncharacterized protein</fullName>
    </submittedName>
</protein>
<keyword evidence="4" id="KW-1185">Reference proteome</keyword>
<keyword evidence="2" id="KW-0732">Signal</keyword>